<dbReference type="Proteomes" id="UP000178870">
    <property type="component" value="Unassembled WGS sequence"/>
</dbReference>
<dbReference type="Gene3D" id="1.20.120.450">
    <property type="entry name" value="dinb family like domain"/>
    <property type="match status" value="1"/>
</dbReference>
<dbReference type="InterPro" id="IPR034660">
    <property type="entry name" value="DinB/YfiT-like"/>
</dbReference>
<dbReference type="SUPFAM" id="SSF109854">
    <property type="entry name" value="DinB/YfiT-like putative metalloenzymes"/>
    <property type="match status" value="1"/>
</dbReference>
<evidence type="ECO:0000313" key="1">
    <source>
        <dbReference type="EMBL" id="OGM31534.1"/>
    </source>
</evidence>
<organism evidence="1 2">
    <name type="scientific">Candidatus Woesebacteria bacterium RIFCSPHIGHO2_01_FULL_44_21</name>
    <dbReference type="NCBI Taxonomy" id="1802503"/>
    <lineage>
        <taxon>Bacteria</taxon>
        <taxon>Candidatus Woeseibacteriota</taxon>
    </lineage>
</organism>
<gene>
    <name evidence="1" type="ORF">A2803_02250</name>
</gene>
<reference evidence="1 2" key="1">
    <citation type="journal article" date="2016" name="Nat. Commun.">
        <title>Thousands of microbial genomes shed light on interconnected biogeochemical processes in an aquifer system.</title>
        <authorList>
            <person name="Anantharaman K."/>
            <person name="Brown C.T."/>
            <person name="Hug L.A."/>
            <person name="Sharon I."/>
            <person name="Castelle C.J."/>
            <person name="Probst A.J."/>
            <person name="Thomas B.C."/>
            <person name="Singh A."/>
            <person name="Wilkins M.J."/>
            <person name="Karaoz U."/>
            <person name="Brodie E.L."/>
            <person name="Williams K.H."/>
            <person name="Hubbard S.S."/>
            <person name="Banfield J.F."/>
        </authorList>
    </citation>
    <scope>NUCLEOTIDE SEQUENCE [LARGE SCALE GENOMIC DNA]</scope>
</reference>
<proteinExistence type="predicted"/>
<evidence type="ECO:0000313" key="2">
    <source>
        <dbReference type="Proteomes" id="UP000178870"/>
    </source>
</evidence>
<dbReference type="EMBL" id="MGGP01000024">
    <property type="protein sequence ID" value="OGM31534.1"/>
    <property type="molecule type" value="Genomic_DNA"/>
</dbReference>
<protein>
    <submittedName>
        <fullName evidence="1">Uncharacterized protein</fullName>
    </submittedName>
</protein>
<sequence length="165" mass="19482">MSVGQKDAKLRKEIVRILKGNVAYMSFDEAVADFPSKHMNTKAPNVNYTFWHILEHIRITQWDILNFSRNPKYEYIKWPDDYWPAKNAKASKSDWQRTIKRIKADLAEMIRLVKDPKNDLYKPFAWGEGQNLLREAILIAEHNAYHIGEFAILRQVVDTWPKSHK</sequence>
<dbReference type="AlphaFoldDB" id="A0A1F7YWH9"/>
<name>A0A1F7YWH9_9BACT</name>
<accession>A0A1F7YWH9</accession>
<comment type="caution">
    <text evidence="1">The sequence shown here is derived from an EMBL/GenBank/DDBJ whole genome shotgun (WGS) entry which is preliminary data.</text>
</comment>